<dbReference type="EMBL" id="JBJJXI010000123">
    <property type="protein sequence ID" value="KAL3389501.1"/>
    <property type="molecule type" value="Genomic_DNA"/>
</dbReference>
<keyword evidence="2" id="KW-1185">Reference proteome</keyword>
<gene>
    <name evidence="1" type="ORF">TKK_015710</name>
</gene>
<name>A0ABD2WA30_9HYME</name>
<accession>A0ABD2WA30</accession>
<comment type="caution">
    <text evidence="1">The sequence shown here is derived from an EMBL/GenBank/DDBJ whole genome shotgun (WGS) entry which is preliminary data.</text>
</comment>
<organism evidence="1 2">
    <name type="scientific">Trichogramma kaykai</name>
    <dbReference type="NCBI Taxonomy" id="54128"/>
    <lineage>
        <taxon>Eukaryota</taxon>
        <taxon>Metazoa</taxon>
        <taxon>Ecdysozoa</taxon>
        <taxon>Arthropoda</taxon>
        <taxon>Hexapoda</taxon>
        <taxon>Insecta</taxon>
        <taxon>Pterygota</taxon>
        <taxon>Neoptera</taxon>
        <taxon>Endopterygota</taxon>
        <taxon>Hymenoptera</taxon>
        <taxon>Apocrita</taxon>
        <taxon>Proctotrupomorpha</taxon>
        <taxon>Chalcidoidea</taxon>
        <taxon>Trichogrammatidae</taxon>
        <taxon>Trichogramma</taxon>
    </lineage>
</organism>
<protein>
    <recommendedName>
        <fullName evidence="3">Secreted protein</fullName>
    </recommendedName>
</protein>
<evidence type="ECO:0000313" key="1">
    <source>
        <dbReference type="EMBL" id="KAL3389501.1"/>
    </source>
</evidence>
<reference evidence="1 2" key="1">
    <citation type="journal article" date="2024" name="bioRxiv">
        <title>A reference genome for Trichogramma kaykai: A tiny desert-dwelling parasitoid wasp with competing sex-ratio distorters.</title>
        <authorList>
            <person name="Culotta J."/>
            <person name="Lindsey A.R."/>
        </authorList>
    </citation>
    <scope>NUCLEOTIDE SEQUENCE [LARGE SCALE GENOMIC DNA]</scope>
    <source>
        <strain evidence="1 2">KSX58</strain>
    </source>
</reference>
<evidence type="ECO:0000313" key="2">
    <source>
        <dbReference type="Proteomes" id="UP001627154"/>
    </source>
</evidence>
<evidence type="ECO:0008006" key="3">
    <source>
        <dbReference type="Google" id="ProtNLM"/>
    </source>
</evidence>
<proteinExistence type="predicted"/>
<sequence length="80" mass="8936">MHFSYASYVAGNRVLGVCACTSLEAHSRHYTRALRVDRADDHHRKLSVPRALVQFNVPSEVSCNFANCTDEKIILVAFLG</sequence>
<dbReference type="Proteomes" id="UP001627154">
    <property type="component" value="Unassembled WGS sequence"/>
</dbReference>
<dbReference type="AlphaFoldDB" id="A0ABD2WA30"/>